<evidence type="ECO:0000256" key="1">
    <source>
        <dbReference type="ARBA" id="ARBA00004651"/>
    </source>
</evidence>
<feature type="transmembrane region" description="Helical" evidence="8">
    <location>
        <begin position="262"/>
        <end position="285"/>
    </location>
</feature>
<dbReference type="GO" id="GO:0005886">
    <property type="term" value="C:plasma membrane"/>
    <property type="evidence" value="ECO:0007669"/>
    <property type="project" value="UniProtKB-SubCell"/>
</dbReference>
<dbReference type="AlphaFoldDB" id="A0A2D0AER4"/>
<dbReference type="STRING" id="46680.GCA_000807755_05402"/>
<keyword evidence="5 8" id="KW-0812">Transmembrane</keyword>
<evidence type="ECO:0000256" key="8">
    <source>
        <dbReference type="SAM" id="Phobius"/>
    </source>
</evidence>
<dbReference type="eggNOG" id="COG1807">
    <property type="taxonomic scope" value="Bacteria"/>
</dbReference>
<dbReference type="GO" id="GO:0009103">
    <property type="term" value="P:lipopolysaccharide biosynthetic process"/>
    <property type="evidence" value="ECO:0007669"/>
    <property type="project" value="UniProtKB-ARBA"/>
</dbReference>
<feature type="transmembrane region" description="Helical" evidence="8">
    <location>
        <begin position="164"/>
        <end position="195"/>
    </location>
</feature>
<dbReference type="PANTHER" id="PTHR33908:SF3">
    <property type="entry name" value="UNDECAPRENYL PHOSPHATE-ALPHA-4-AMINO-4-DEOXY-L-ARABINOSE ARABINOSYL TRANSFERASE"/>
    <property type="match status" value="1"/>
</dbReference>
<evidence type="ECO:0000256" key="2">
    <source>
        <dbReference type="ARBA" id="ARBA00022475"/>
    </source>
</evidence>
<evidence type="ECO:0000256" key="6">
    <source>
        <dbReference type="ARBA" id="ARBA00022989"/>
    </source>
</evidence>
<feature type="domain" description="Glycosyltransferase RgtA/B/C/D-like" evidence="9">
    <location>
        <begin position="63"/>
        <end position="221"/>
    </location>
</feature>
<dbReference type="RefSeq" id="WP_088417986.1">
    <property type="nucleotide sequence ID" value="NZ_NJBA01000004.1"/>
</dbReference>
<feature type="transmembrane region" description="Helical" evidence="8">
    <location>
        <begin position="297"/>
        <end position="313"/>
    </location>
</feature>
<proteinExistence type="predicted"/>
<comment type="caution">
    <text evidence="10">The sequence shown here is derived from an EMBL/GenBank/DDBJ whole genome shotgun (WGS) entry which is preliminary data.</text>
</comment>
<feature type="transmembrane region" description="Helical" evidence="8">
    <location>
        <begin position="84"/>
        <end position="104"/>
    </location>
</feature>
<comment type="subcellular location">
    <subcellularLocation>
        <location evidence="1">Cell membrane</location>
        <topology evidence="1">Multi-pass membrane protein</topology>
    </subcellularLocation>
</comment>
<sequence>MQDWSRDRKALALLLGATALLLLCGLWAREVWGPEVRWADISLQMLQSGDYFDPYLRGEPYYDKPLLSYWLITAPASLFGLNHWTLRLSTVLAGLGSVWLTWWLGERLLRKGTGVLAGWLLATTFYFLFWARVATADMLTVFGVLAALAWYWRDPDDTRFSGYLGFFLILSLTSLCKGLIGFVLPGLVLLPHLLGEGRWRRHLNLRWVAALVVAGGVYAIPFVLSHFYGQPSYGESGLALVFRENVVRFFQPFDHEGPIYTYLLYLPAYTLPWSPLWMLGLWFAVRRWKQLEPNARWLVWALVLLFAFFTASGGRRSYYVLPLVPFAQLLAAWWVVESRHERGLAGLGRVWPRVVGAGAVLMLLVVGIAYPWSNGGGGIPVFAKEVRAAAEQTAPWSQWRVLILGDDDARLPMYLEQRGERQAHPFLYVHSGYPQGDSAALFAWLRQSTGEEWDPARTLILSQVTHQGEQPLNWLTADHRLIESRPNNGQRLGHSKNQEASLAYLPVGKPLSANATPGAAEAGTAAD</sequence>
<evidence type="ECO:0000259" key="9">
    <source>
        <dbReference type="Pfam" id="PF13231"/>
    </source>
</evidence>
<reference evidence="10 11" key="1">
    <citation type="submission" date="2017-06" db="EMBL/GenBank/DDBJ databases">
        <title>Draft genome of Pseudomonas nitroreducens DF05.</title>
        <authorList>
            <person name="Iyer R."/>
        </authorList>
    </citation>
    <scope>NUCLEOTIDE SEQUENCE [LARGE SCALE GENOMIC DNA]</scope>
    <source>
        <strain evidence="10 11">DF05</strain>
    </source>
</reference>
<feature type="transmembrane region" description="Helical" evidence="8">
    <location>
        <begin position="350"/>
        <end position="372"/>
    </location>
</feature>
<keyword evidence="6 8" id="KW-1133">Transmembrane helix</keyword>
<feature type="transmembrane region" description="Helical" evidence="8">
    <location>
        <begin position="319"/>
        <end position="338"/>
    </location>
</feature>
<accession>A0A2D0AER4</accession>
<keyword evidence="4 10" id="KW-0808">Transferase</keyword>
<keyword evidence="2" id="KW-1003">Cell membrane</keyword>
<evidence type="ECO:0000313" key="11">
    <source>
        <dbReference type="Proteomes" id="UP000198145"/>
    </source>
</evidence>
<dbReference type="GO" id="GO:0010041">
    <property type="term" value="P:response to iron(III) ion"/>
    <property type="evidence" value="ECO:0007669"/>
    <property type="project" value="TreeGrafter"/>
</dbReference>
<keyword evidence="7 8" id="KW-0472">Membrane</keyword>
<gene>
    <name evidence="10" type="ORF">CEG18_13870</name>
</gene>
<evidence type="ECO:0000256" key="4">
    <source>
        <dbReference type="ARBA" id="ARBA00022679"/>
    </source>
</evidence>
<dbReference type="PANTHER" id="PTHR33908">
    <property type="entry name" value="MANNOSYLTRANSFERASE YKCB-RELATED"/>
    <property type="match status" value="1"/>
</dbReference>
<dbReference type="EMBL" id="NJBA01000004">
    <property type="protein sequence ID" value="OWP50621.1"/>
    <property type="molecule type" value="Genomic_DNA"/>
</dbReference>
<evidence type="ECO:0000256" key="7">
    <source>
        <dbReference type="ARBA" id="ARBA00023136"/>
    </source>
</evidence>
<protein>
    <submittedName>
        <fullName evidence="10">Dolichyl-phosphate-mannose--protein mannosyltransferase</fullName>
    </submittedName>
</protein>
<dbReference type="Proteomes" id="UP000198145">
    <property type="component" value="Unassembled WGS sequence"/>
</dbReference>
<evidence type="ECO:0000313" key="10">
    <source>
        <dbReference type="EMBL" id="OWP50621.1"/>
    </source>
</evidence>
<evidence type="ECO:0000256" key="3">
    <source>
        <dbReference type="ARBA" id="ARBA00022676"/>
    </source>
</evidence>
<feature type="transmembrane region" description="Helical" evidence="8">
    <location>
        <begin position="207"/>
        <end position="228"/>
    </location>
</feature>
<dbReference type="Pfam" id="PF13231">
    <property type="entry name" value="PMT_2"/>
    <property type="match status" value="1"/>
</dbReference>
<dbReference type="InterPro" id="IPR038731">
    <property type="entry name" value="RgtA/B/C-like"/>
</dbReference>
<organism evidence="10 11">
    <name type="scientific">Pseudomonas nitroreducens</name>
    <dbReference type="NCBI Taxonomy" id="46680"/>
    <lineage>
        <taxon>Bacteria</taxon>
        <taxon>Pseudomonadati</taxon>
        <taxon>Pseudomonadota</taxon>
        <taxon>Gammaproteobacteria</taxon>
        <taxon>Pseudomonadales</taxon>
        <taxon>Pseudomonadaceae</taxon>
        <taxon>Pseudomonas</taxon>
    </lineage>
</organism>
<name>A0A2D0AER4_PSENT</name>
<evidence type="ECO:0000256" key="5">
    <source>
        <dbReference type="ARBA" id="ARBA00022692"/>
    </source>
</evidence>
<keyword evidence="3 10" id="KW-0328">Glycosyltransferase</keyword>
<dbReference type="InterPro" id="IPR050297">
    <property type="entry name" value="LipidA_mod_glycosyltrf_83"/>
</dbReference>
<dbReference type="GO" id="GO:0016763">
    <property type="term" value="F:pentosyltransferase activity"/>
    <property type="evidence" value="ECO:0007669"/>
    <property type="project" value="TreeGrafter"/>
</dbReference>